<dbReference type="Proteomes" id="UP000789920">
    <property type="component" value="Unassembled WGS sequence"/>
</dbReference>
<reference evidence="1" key="1">
    <citation type="submission" date="2021-06" db="EMBL/GenBank/DDBJ databases">
        <authorList>
            <person name="Kallberg Y."/>
            <person name="Tangrot J."/>
            <person name="Rosling A."/>
        </authorList>
    </citation>
    <scope>NUCLEOTIDE SEQUENCE</scope>
    <source>
        <strain evidence="1">MA461A</strain>
    </source>
</reference>
<dbReference type="EMBL" id="CAJVQC010009574">
    <property type="protein sequence ID" value="CAG8606353.1"/>
    <property type="molecule type" value="Genomic_DNA"/>
</dbReference>
<protein>
    <submittedName>
        <fullName evidence="1">18211_t:CDS:1</fullName>
    </submittedName>
</protein>
<feature type="non-terminal residue" evidence="1">
    <location>
        <position position="1"/>
    </location>
</feature>
<feature type="non-terminal residue" evidence="1">
    <location>
        <position position="204"/>
    </location>
</feature>
<organism evidence="1 2">
    <name type="scientific">Racocetra persica</name>
    <dbReference type="NCBI Taxonomy" id="160502"/>
    <lineage>
        <taxon>Eukaryota</taxon>
        <taxon>Fungi</taxon>
        <taxon>Fungi incertae sedis</taxon>
        <taxon>Mucoromycota</taxon>
        <taxon>Glomeromycotina</taxon>
        <taxon>Glomeromycetes</taxon>
        <taxon>Diversisporales</taxon>
        <taxon>Gigasporaceae</taxon>
        <taxon>Racocetra</taxon>
    </lineage>
</organism>
<sequence>SGVRSLLLDSVYKSAYKTALHYRPDLLSPQKKLQHAYDIQSNKDFQNIFDTATAYKTRKEKIQLIISAHLSSRTLVHLKQLDNYNAVILATNIAYNRNNLLPVTSFNTASLKGLFALKLFGVFLMIAINFNTTSDYHWDEHDAANSLCILVVLGDYKGGELCFSQLQIVVHLWPEQIINFTKVYKEARIEKAANKPEQDLNNAQ</sequence>
<name>A0ACA9MRD7_9GLOM</name>
<gene>
    <name evidence="1" type="ORF">RPERSI_LOCUS6121</name>
</gene>
<proteinExistence type="predicted"/>
<keyword evidence="2" id="KW-1185">Reference proteome</keyword>
<comment type="caution">
    <text evidence="1">The sequence shown here is derived from an EMBL/GenBank/DDBJ whole genome shotgun (WGS) entry which is preliminary data.</text>
</comment>
<evidence type="ECO:0000313" key="2">
    <source>
        <dbReference type="Proteomes" id="UP000789920"/>
    </source>
</evidence>
<evidence type="ECO:0000313" key="1">
    <source>
        <dbReference type="EMBL" id="CAG8606353.1"/>
    </source>
</evidence>
<accession>A0ACA9MRD7</accession>